<proteinExistence type="predicted"/>
<name>A0AA38XYK3_9EURO</name>
<dbReference type="CDD" id="cd00736">
    <property type="entry name" value="lambda_lys-like"/>
    <property type="match status" value="1"/>
</dbReference>
<sequence length="567" mass="61425">MPLTNLAMNALPDSIQTLAEVIGESAALTLVRAWPPTTSSTTGRHRVIVYVPSTLPDQHRLIDILGLEMAQRLVAHFGGELLFLASCFAASAHERREQIARAVASGMPREHVAQEFGVSQTTIKRAVRGARSTPSELLAGVPDWAKYLGGTSGVLIAVSLWLRQWLSSAKVDRTADEATSNTLRTLQEQLAAERTRADGLMHEREAMAQEIGQLRGEVSALRAQIAQQSVQIDALLDLVPSALGGANVAAFLDMLAVSEGTDIPGQRSRNRGYDVIVGGQLINDHRDHPRVLVSLPRYGIKSSAAGRYQFLRSTWDDLRARLDLPDFGPVSQDRAAVALLKQCGAYDLIRLGRFDAAVAAARRIWASLPGAGYGQKEHALETLRASYRAAGGLLHHACCAWLGWEMRDRNADLAAMRVQAAQETGRADTALVARQQDQTNAQAGAQAESQRLALQSVRTQQFTTLQQDIDTHAKNPGRDRSDADADIAPAQLRAPQELPDLQAADDDALLRNHVAVARQYHELADQMRALLCSLGSQHGFTINGAAPLTPAGCIPAGNTRHRGPHEH</sequence>
<accession>A0AA38XYK3</accession>
<dbReference type="Gene3D" id="1.10.10.60">
    <property type="entry name" value="Homeodomain-like"/>
    <property type="match status" value="1"/>
</dbReference>
<dbReference type="EMBL" id="JAPDRN010000070">
    <property type="protein sequence ID" value="KAJ9628985.1"/>
    <property type="molecule type" value="Genomic_DNA"/>
</dbReference>
<dbReference type="AlphaFoldDB" id="A0AA38XYK3"/>
<organism evidence="3">
    <name type="scientific">Knufia peltigerae</name>
    <dbReference type="NCBI Taxonomy" id="1002370"/>
    <lineage>
        <taxon>Eukaryota</taxon>
        <taxon>Fungi</taxon>
        <taxon>Dikarya</taxon>
        <taxon>Ascomycota</taxon>
        <taxon>Pezizomycotina</taxon>
        <taxon>Eurotiomycetes</taxon>
        <taxon>Chaetothyriomycetidae</taxon>
        <taxon>Chaetothyriales</taxon>
        <taxon>Trichomeriaceae</taxon>
        <taxon>Knufia</taxon>
    </lineage>
</organism>
<reference evidence="3" key="1">
    <citation type="submission" date="2022-10" db="EMBL/GenBank/DDBJ databases">
        <title>Culturing micro-colonial fungi from biological soil crusts in the Mojave desert and describing Neophaeococcomyces mojavensis, and introducing the new genera and species Taxawa tesnikishii.</title>
        <authorList>
            <person name="Kurbessoian T."/>
            <person name="Stajich J.E."/>
        </authorList>
    </citation>
    <scope>NUCLEOTIDE SEQUENCE</scope>
    <source>
        <strain evidence="3">TK_35</strain>
    </source>
</reference>
<gene>
    <name evidence="3" type="ORF">H2204_009143</name>
</gene>
<feature type="region of interest" description="Disordered" evidence="2">
    <location>
        <begin position="548"/>
        <end position="567"/>
    </location>
</feature>
<dbReference type="InterPro" id="IPR009057">
    <property type="entry name" value="Homeodomain-like_sf"/>
</dbReference>
<evidence type="ECO:0008006" key="4">
    <source>
        <dbReference type="Google" id="ProtNLM"/>
    </source>
</evidence>
<dbReference type="SUPFAM" id="SSF53955">
    <property type="entry name" value="Lysozyme-like"/>
    <property type="match status" value="1"/>
</dbReference>
<keyword evidence="1" id="KW-0175">Coiled coil</keyword>
<dbReference type="SUPFAM" id="SSF46689">
    <property type="entry name" value="Homeodomain-like"/>
    <property type="match status" value="1"/>
</dbReference>
<evidence type="ECO:0000256" key="2">
    <source>
        <dbReference type="SAM" id="MobiDB-lite"/>
    </source>
</evidence>
<protein>
    <recommendedName>
        <fullName evidence="4">Lysozyme</fullName>
    </recommendedName>
</protein>
<dbReference type="Gene3D" id="1.10.530.10">
    <property type="match status" value="1"/>
</dbReference>
<evidence type="ECO:0000313" key="3">
    <source>
        <dbReference type="EMBL" id="KAJ9628985.1"/>
    </source>
</evidence>
<dbReference type="InterPro" id="IPR023346">
    <property type="entry name" value="Lysozyme-like_dom_sf"/>
</dbReference>
<feature type="coiled-coil region" evidence="1">
    <location>
        <begin position="183"/>
        <end position="224"/>
    </location>
</feature>
<comment type="caution">
    <text evidence="3">The sequence shown here is derived from an EMBL/GenBank/DDBJ whole genome shotgun (WGS) entry which is preliminary data.</text>
</comment>
<evidence type="ECO:0000256" key="1">
    <source>
        <dbReference type="SAM" id="Coils"/>
    </source>
</evidence>